<keyword evidence="1" id="KW-0472">Membrane</keyword>
<reference evidence="2 3" key="1">
    <citation type="submission" date="2018-12" db="EMBL/GenBank/DDBJ databases">
        <title>Draft genome sequence of Embleya hyalina NBRC 13850T.</title>
        <authorList>
            <person name="Komaki H."/>
            <person name="Hosoyama A."/>
            <person name="Kimura A."/>
            <person name="Ichikawa N."/>
            <person name="Tamura T."/>
        </authorList>
    </citation>
    <scope>NUCLEOTIDE SEQUENCE [LARGE SCALE GENOMIC DNA]</scope>
    <source>
        <strain evidence="2 3">NBRC 13850</strain>
    </source>
</reference>
<feature type="transmembrane region" description="Helical" evidence="1">
    <location>
        <begin position="134"/>
        <end position="156"/>
    </location>
</feature>
<dbReference type="AlphaFoldDB" id="A0A401YMS4"/>
<feature type="transmembrane region" description="Helical" evidence="1">
    <location>
        <begin position="92"/>
        <end position="114"/>
    </location>
</feature>
<keyword evidence="1" id="KW-0812">Transmembrane</keyword>
<name>A0A401YMS4_9ACTN</name>
<evidence type="ECO:0000256" key="1">
    <source>
        <dbReference type="SAM" id="Phobius"/>
    </source>
</evidence>
<keyword evidence="3" id="KW-1185">Reference proteome</keyword>
<feature type="transmembrane region" description="Helical" evidence="1">
    <location>
        <begin position="28"/>
        <end position="48"/>
    </location>
</feature>
<sequence>MVRNAPSAVVELRPAGPDMPGVHGPARLLVVLALVIPALGLTVMGALALVDDLEAFERRWVFVLLALGGLPLPALAALATTRDRRTFRIWTLGGALATACFGFCTFALGVGFVYPPSVVLLLLACAATYAPARIPTNAPAIVGGLAAFVFVAVGVVKVVEDSAERRADPHTISVEFVDEASEQRAFDSWAPTAAGDIRAHGASGYLDTVSRRVHRLKVTYDADLTDARKAELLQHLRYEPGVVSVHE</sequence>
<feature type="transmembrane region" description="Helical" evidence="1">
    <location>
        <begin position="60"/>
        <end position="80"/>
    </location>
</feature>
<organism evidence="2 3">
    <name type="scientific">Embleya hyalina</name>
    <dbReference type="NCBI Taxonomy" id="516124"/>
    <lineage>
        <taxon>Bacteria</taxon>
        <taxon>Bacillati</taxon>
        <taxon>Actinomycetota</taxon>
        <taxon>Actinomycetes</taxon>
        <taxon>Kitasatosporales</taxon>
        <taxon>Streptomycetaceae</taxon>
        <taxon>Embleya</taxon>
    </lineage>
</organism>
<comment type="caution">
    <text evidence="2">The sequence shown here is derived from an EMBL/GenBank/DDBJ whole genome shotgun (WGS) entry which is preliminary data.</text>
</comment>
<protein>
    <submittedName>
        <fullName evidence="2">Uncharacterized protein</fullName>
    </submittedName>
</protein>
<evidence type="ECO:0000313" key="2">
    <source>
        <dbReference type="EMBL" id="GCD95895.1"/>
    </source>
</evidence>
<gene>
    <name evidence="2" type="ORF">EHYA_03579</name>
</gene>
<proteinExistence type="predicted"/>
<keyword evidence="1" id="KW-1133">Transmembrane helix</keyword>
<dbReference type="EMBL" id="BIFH01000019">
    <property type="protein sequence ID" value="GCD95895.1"/>
    <property type="molecule type" value="Genomic_DNA"/>
</dbReference>
<evidence type="ECO:0000313" key="3">
    <source>
        <dbReference type="Proteomes" id="UP000286931"/>
    </source>
</evidence>
<accession>A0A401YMS4</accession>
<dbReference type="Proteomes" id="UP000286931">
    <property type="component" value="Unassembled WGS sequence"/>
</dbReference>